<evidence type="ECO:0000256" key="8">
    <source>
        <dbReference type="ARBA" id="ARBA00034484"/>
    </source>
</evidence>
<evidence type="ECO:0000256" key="5">
    <source>
        <dbReference type="ARBA" id="ARBA00023279"/>
    </source>
</evidence>
<sequence length="128" mass="13737">MALKTLFLLVALTWLMANAAATRDLPTNPGLDLTTRLETSGGLVECWNALMEIRQCTNEIILFFLNGQTVLGPECCQAISIITRNCWPAMLTSLGFTAEEGNILQGYCNASSGPPTPASPPLYQVGMG</sequence>
<organism evidence="11 12">
    <name type="scientific">Vitis vinifera</name>
    <name type="common">Grape</name>
    <dbReference type="NCBI Taxonomy" id="29760"/>
    <lineage>
        <taxon>Eukaryota</taxon>
        <taxon>Viridiplantae</taxon>
        <taxon>Streptophyta</taxon>
        <taxon>Embryophyta</taxon>
        <taxon>Tracheophyta</taxon>
        <taxon>Spermatophyta</taxon>
        <taxon>Magnoliopsida</taxon>
        <taxon>eudicotyledons</taxon>
        <taxon>Gunneridae</taxon>
        <taxon>Pentapetalae</taxon>
        <taxon>rosids</taxon>
        <taxon>Vitales</taxon>
        <taxon>Vitaceae</taxon>
        <taxon>Viteae</taxon>
        <taxon>Vitis</taxon>
    </lineage>
</organism>
<dbReference type="Proteomes" id="UP001227230">
    <property type="component" value="Chromosome 9"/>
</dbReference>
<keyword evidence="5" id="KW-0278">Fertilization</keyword>
<evidence type="ECO:0000256" key="9">
    <source>
        <dbReference type="SAM" id="SignalP"/>
    </source>
</evidence>
<accession>A0ABY9CHZ0</accession>
<proteinExistence type="inferred from homology"/>
<dbReference type="EMBL" id="CP126656">
    <property type="protein sequence ID" value="WJZ94315.1"/>
    <property type="molecule type" value="Genomic_DNA"/>
</dbReference>
<feature type="domain" description="Prolamin-like" evidence="10">
    <location>
        <begin position="45"/>
        <end position="108"/>
    </location>
</feature>
<comment type="function">
    <text evidence="7">Involved in the regulation of gamete interactions during the double fertilization and to prevent multiple-pollen tube attraction; mediates the redistribution of the gamete fusogen HAP2/GCS1 to the cell surface after secretion upon sperm arrival.</text>
</comment>
<gene>
    <name evidence="11" type="ORF">VitviT2T_013189</name>
</gene>
<evidence type="ECO:0000256" key="6">
    <source>
        <dbReference type="ARBA" id="ARBA00023329"/>
    </source>
</evidence>
<evidence type="ECO:0000256" key="1">
    <source>
        <dbReference type="ARBA" id="ARBA00004541"/>
    </source>
</evidence>
<reference evidence="11 12" key="1">
    <citation type="journal article" date="2023" name="Hortic Res">
        <title>The complete reference genome for grapevine (Vitis vinifera L.) genetics and breeding.</title>
        <authorList>
            <person name="Shi X."/>
            <person name="Cao S."/>
            <person name="Wang X."/>
            <person name="Huang S."/>
            <person name="Wang Y."/>
            <person name="Liu Z."/>
            <person name="Liu W."/>
            <person name="Leng X."/>
            <person name="Peng Y."/>
            <person name="Wang N."/>
            <person name="Wang Y."/>
            <person name="Ma Z."/>
            <person name="Xu X."/>
            <person name="Zhang F."/>
            <person name="Xue H."/>
            <person name="Zhong H."/>
            <person name="Wang Y."/>
            <person name="Zhang K."/>
            <person name="Velt A."/>
            <person name="Avia K."/>
            <person name="Holtgrawe D."/>
            <person name="Grimplet J."/>
            <person name="Matus J.T."/>
            <person name="Ware D."/>
            <person name="Wu X."/>
            <person name="Wang H."/>
            <person name="Liu C."/>
            <person name="Fang Y."/>
            <person name="Rustenholz C."/>
            <person name="Cheng Z."/>
            <person name="Xiao H."/>
            <person name="Zhou Y."/>
        </authorList>
    </citation>
    <scope>NUCLEOTIDE SEQUENCE [LARGE SCALE GENOMIC DNA]</scope>
    <source>
        <strain evidence="12">cv. Pinot noir / PN40024</strain>
        <tissue evidence="11">Leaf</tissue>
    </source>
</reference>
<evidence type="ECO:0000256" key="7">
    <source>
        <dbReference type="ARBA" id="ARBA00034457"/>
    </source>
</evidence>
<feature type="chain" id="PRO_5047313511" description="Prolamin-like domain-containing protein" evidence="9">
    <location>
        <begin position="22"/>
        <end position="128"/>
    </location>
</feature>
<protein>
    <recommendedName>
        <fullName evidence="10">Prolamin-like domain-containing protein</fullName>
    </recommendedName>
</protein>
<evidence type="ECO:0000313" key="12">
    <source>
        <dbReference type="Proteomes" id="UP001227230"/>
    </source>
</evidence>
<dbReference type="PANTHER" id="PTHR35293">
    <property type="entry name" value="EGG CELL-SECRETED PROTEIN 1.5"/>
    <property type="match status" value="1"/>
</dbReference>
<dbReference type="InterPro" id="IPR044711">
    <property type="entry name" value="EC11-15"/>
</dbReference>
<name>A0ABY9CHZ0_VITVI</name>
<comment type="subcellular location">
    <subcellularLocation>
        <location evidence="1">Cytoplasmic vesicle</location>
    </subcellularLocation>
    <subcellularLocation>
        <location evidence="2">Secreted</location>
    </subcellularLocation>
</comment>
<feature type="signal peptide" evidence="9">
    <location>
        <begin position="1"/>
        <end position="21"/>
    </location>
</feature>
<keyword evidence="4 9" id="KW-0732">Signal</keyword>
<evidence type="ECO:0000256" key="3">
    <source>
        <dbReference type="ARBA" id="ARBA00022525"/>
    </source>
</evidence>
<keyword evidence="12" id="KW-1185">Reference proteome</keyword>
<evidence type="ECO:0000256" key="4">
    <source>
        <dbReference type="ARBA" id="ARBA00022729"/>
    </source>
</evidence>
<evidence type="ECO:0000313" key="11">
    <source>
        <dbReference type="EMBL" id="WJZ94315.1"/>
    </source>
</evidence>
<keyword evidence="6" id="KW-0968">Cytoplasmic vesicle</keyword>
<evidence type="ECO:0000259" key="10">
    <source>
        <dbReference type="Pfam" id="PF05617"/>
    </source>
</evidence>
<evidence type="ECO:0000256" key="2">
    <source>
        <dbReference type="ARBA" id="ARBA00004613"/>
    </source>
</evidence>
<comment type="similarity">
    <text evidence="8">Belongs to the plant egg cell-secreted peptide family.</text>
</comment>
<dbReference type="PANTHER" id="PTHR35293:SF10">
    <property type="entry name" value="EGG CELL-SECRETED PROTEIN 1.2-RELATED"/>
    <property type="match status" value="1"/>
</dbReference>
<dbReference type="Pfam" id="PF05617">
    <property type="entry name" value="Prolamin_like"/>
    <property type="match status" value="1"/>
</dbReference>
<keyword evidence="3" id="KW-0964">Secreted</keyword>
<dbReference type="InterPro" id="IPR008502">
    <property type="entry name" value="Prolamin-like"/>
</dbReference>